<reference evidence="11 12" key="1">
    <citation type="submission" date="2023-04" db="EMBL/GenBank/DDBJ databases">
        <title>Genome of Basidiobolus ranarum AG-B5.</title>
        <authorList>
            <person name="Stajich J.E."/>
            <person name="Carter-House D."/>
            <person name="Gryganskyi A."/>
        </authorList>
    </citation>
    <scope>NUCLEOTIDE SEQUENCE [LARGE SCALE GENOMIC DNA]</scope>
    <source>
        <strain evidence="11 12">AG-B5</strain>
    </source>
</reference>
<comment type="similarity">
    <text evidence="1 8">Belongs to the RdRP family.</text>
</comment>
<keyword evidence="2 8" id="KW-0696">RNA-directed RNA polymerase</keyword>
<comment type="caution">
    <text evidence="11">The sequence shown here is derived from an EMBL/GenBank/DDBJ whole genome shotgun (WGS) entry which is preliminary data.</text>
</comment>
<evidence type="ECO:0000256" key="5">
    <source>
        <dbReference type="ARBA" id="ARBA00022884"/>
    </source>
</evidence>
<dbReference type="InterPro" id="IPR058752">
    <property type="entry name" value="RDRP_C_head"/>
</dbReference>
<proteinExistence type="inferred from homology"/>
<dbReference type="InterPro" id="IPR057596">
    <property type="entry name" value="RDRP_core"/>
</dbReference>
<feature type="domain" description="RDRP C-terminal head" evidence="10">
    <location>
        <begin position="938"/>
        <end position="1116"/>
    </location>
</feature>
<keyword evidence="3 8" id="KW-0808">Transferase</keyword>
<sequence length="1122" mass="129256">MKAAEIKKFFSTWGDVTYCDILKNKYTSNSNRAIVCFRPPPVSLSFMDENLQPLHNGRRGECLYMDLTTNTAQKLNLREKGESAKSQIRFDALDFSMGVISNDNRFVSAWKPSGESIFEIDYHKRIIYVKFRHKDQLYRVGVMFNEIYKGIVLDDSDTNKYVLYIQFSRPPFLWHKQDSLALLLSTFENWNEENSWQRASHIINQDSNSTEVDDSRISIGDFFAYRISLPLSNSYGELFKDSIDDLMRYNLVPHGVAVQPPTVTDISKLETIDIATLLPFKLYYLIVCLICAQKISLYSLSEECITYVNSLDPDMAEHIFMRMIETEDLLENPLTFIQQAVSRLSNGYIKLDEVPTYNTWIRRAIVTPSRIYYLPPTLEVSNRVVRHFHKQQDYFIRVIFSDEHFEKVGTNRLLYQPIFDRIEELMNKGFYLAGRHYRFLAFSSSQLREHCCWFFADTPDGIDVDFIRSWMGDFSEIKNVAKHAARMGQCFSSTRPVKTLKKEQIQEIPDVIRNGYLFSDGVGKISMSLAKEIADLYKRDSVSGAFQIRLGGYKGVLAVAPESEMGDCLVQLRPSQKKFNSDHRALEIIKTAEFMPAYLNRQVIVLLTTLGVPDSVFIALQEAYLREMEEIIHDEVLALKILALHCSSSWIIGPLRKMIQSGFLKYGDNFTKSILSLLRINVLKDIKYRARVPIELGAHLMGVMDETQTLRENQISLRFTDPKQNNLIRSYVGPALVVRNPCLHPGDIHMVEAVDCPQHHSLINCVVFSSQGSRDLPSQCSGGDLDGDTYMVLWDERLFPPRKVPPVSYTKQQNDVVSKVTIEDTAKFFVNYIVSDNLGEIANAHLSWADQSLASASSTECTWLVHLHSKAVDFVKTGIPAEFSYSLRPKLWPDFMEKPSRFTYSSVRALGKMYRDGAMKLQGKSRHPPITDVEEVQFDSKLIVTGYDKYVVEARRLKHEYDLTLKNVMNQFGIESEGEVVSGFIQSYPPTMIRKKEKTALRETLSNTINVIWRTFRKHFHDEFPKPTVKDERLTAAMQLERRRKASAWYYVTYNSNEISHQKNRYYYGANDETILNPLSATNFSLCYGDKKEKPIFISFPWIVHDILCEILLEATLFRKAN</sequence>
<evidence type="ECO:0000256" key="8">
    <source>
        <dbReference type="RuleBase" id="RU363098"/>
    </source>
</evidence>
<dbReference type="EMBL" id="JASJQH010006878">
    <property type="protein sequence ID" value="KAK9729654.1"/>
    <property type="molecule type" value="Genomic_DNA"/>
</dbReference>
<gene>
    <name evidence="11" type="ORF">K7432_000167</name>
</gene>
<dbReference type="Proteomes" id="UP001479436">
    <property type="component" value="Unassembled WGS sequence"/>
</dbReference>
<dbReference type="Pfam" id="PF05183">
    <property type="entry name" value="RdRP"/>
    <property type="match status" value="1"/>
</dbReference>
<dbReference type="InterPro" id="IPR007855">
    <property type="entry name" value="RDRP"/>
</dbReference>
<evidence type="ECO:0000256" key="7">
    <source>
        <dbReference type="ARBA" id="ARBA00048744"/>
    </source>
</evidence>
<evidence type="ECO:0000256" key="6">
    <source>
        <dbReference type="ARBA" id="ARBA00023158"/>
    </source>
</evidence>
<accession>A0ABR2WBQ0</accession>
<evidence type="ECO:0000259" key="10">
    <source>
        <dbReference type="Pfam" id="PF26253"/>
    </source>
</evidence>
<keyword evidence="12" id="KW-1185">Reference proteome</keyword>
<organism evidence="11 12">
    <name type="scientific">Basidiobolus ranarum</name>
    <dbReference type="NCBI Taxonomy" id="34480"/>
    <lineage>
        <taxon>Eukaryota</taxon>
        <taxon>Fungi</taxon>
        <taxon>Fungi incertae sedis</taxon>
        <taxon>Zoopagomycota</taxon>
        <taxon>Entomophthoromycotina</taxon>
        <taxon>Basidiobolomycetes</taxon>
        <taxon>Basidiobolales</taxon>
        <taxon>Basidiobolaceae</taxon>
        <taxon>Basidiobolus</taxon>
    </lineage>
</organism>
<feature type="domain" description="RDRP core" evidence="9">
    <location>
        <begin position="366"/>
        <end position="916"/>
    </location>
</feature>
<evidence type="ECO:0000256" key="2">
    <source>
        <dbReference type="ARBA" id="ARBA00022484"/>
    </source>
</evidence>
<evidence type="ECO:0000313" key="11">
    <source>
        <dbReference type="EMBL" id="KAK9729654.1"/>
    </source>
</evidence>
<dbReference type="CDD" id="cd00590">
    <property type="entry name" value="RRM_SF"/>
    <property type="match status" value="1"/>
</dbReference>
<evidence type="ECO:0000256" key="4">
    <source>
        <dbReference type="ARBA" id="ARBA00022695"/>
    </source>
</evidence>
<dbReference type="PANTHER" id="PTHR23079:SF55">
    <property type="entry name" value="RNA-DIRECTED RNA POLYMERASE"/>
    <property type="match status" value="1"/>
</dbReference>
<comment type="catalytic activity">
    <reaction evidence="7 8">
        <text>RNA(n) + a ribonucleoside 5'-triphosphate = RNA(n+1) + diphosphate</text>
        <dbReference type="Rhea" id="RHEA:21248"/>
        <dbReference type="Rhea" id="RHEA-COMP:14527"/>
        <dbReference type="Rhea" id="RHEA-COMP:17342"/>
        <dbReference type="ChEBI" id="CHEBI:33019"/>
        <dbReference type="ChEBI" id="CHEBI:61557"/>
        <dbReference type="ChEBI" id="CHEBI:140395"/>
        <dbReference type="EC" id="2.7.7.48"/>
    </reaction>
</comment>
<dbReference type="Pfam" id="PF26253">
    <property type="entry name" value="RdRP_head"/>
    <property type="match status" value="1"/>
</dbReference>
<evidence type="ECO:0000313" key="12">
    <source>
        <dbReference type="Proteomes" id="UP001479436"/>
    </source>
</evidence>
<protein>
    <recommendedName>
        <fullName evidence="8">RNA-dependent RNA polymerase</fullName>
        <ecNumber evidence="8">2.7.7.48</ecNumber>
    </recommendedName>
</protein>
<dbReference type="EC" id="2.7.7.48" evidence="8"/>
<evidence type="ECO:0000259" key="9">
    <source>
        <dbReference type="Pfam" id="PF05183"/>
    </source>
</evidence>
<keyword evidence="5 8" id="KW-0694">RNA-binding</keyword>
<evidence type="ECO:0000256" key="1">
    <source>
        <dbReference type="ARBA" id="ARBA00005762"/>
    </source>
</evidence>
<evidence type="ECO:0000256" key="3">
    <source>
        <dbReference type="ARBA" id="ARBA00022679"/>
    </source>
</evidence>
<keyword evidence="6" id="KW-0943">RNA-mediated gene silencing</keyword>
<name>A0ABR2WBQ0_9FUNG</name>
<keyword evidence="4 8" id="KW-0548">Nucleotidyltransferase</keyword>
<dbReference type="PANTHER" id="PTHR23079">
    <property type="entry name" value="RNA-DEPENDENT RNA POLYMERASE"/>
    <property type="match status" value="1"/>
</dbReference>